<reference evidence="1 2" key="1">
    <citation type="journal article" date="2020" name="Sci. Rep.">
        <title>A novel cyanobacterial geosmin producer, revising GeoA distribution and dispersion patterns in Bacteria.</title>
        <authorList>
            <person name="Churro C."/>
            <person name="Semedo-Aguiar A.P."/>
            <person name="Silva A.D."/>
            <person name="Pereira-Leal J.B."/>
            <person name="Leite R.B."/>
        </authorList>
    </citation>
    <scope>NUCLEOTIDE SEQUENCE [LARGE SCALE GENOMIC DNA]</scope>
    <source>
        <strain evidence="1 2">IPMA8</strain>
    </source>
</reference>
<dbReference type="EMBL" id="SRRZ01000096">
    <property type="protein sequence ID" value="NQE36727.1"/>
    <property type="molecule type" value="Genomic_DNA"/>
</dbReference>
<evidence type="ECO:0000313" key="1">
    <source>
        <dbReference type="EMBL" id="NQE36727.1"/>
    </source>
</evidence>
<comment type="caution">
    <text evidence="1">The sequence shown here is derived from an EMBL/GenBank/DDBJ whole genome shotgun (WGS) entry which is preliminary data.</text>
</comment>
<dbReference type="RefSeq" id="WP_172190597.1">
    <property type="nucleotide sequence ID" value="NZ_CAWPPK010000314.1"/>
</dbReference>
<protein>
    <submittedName>
        <fullName evidence="1">Uncharacterized protein</fullName>
    </submittedName>
</protein>
<evidence type="ECO:0000313" key="2">
    <source>
        <dbReference type="Proteomes" id="UP000702425"/>
    </source>
</evidence>
<organism evidence="1 2">
    <name type="scientific">Microcoleus asticus IPMA8</name>
    <dbReference type="NCBI Taxonomy" id="2563858"/>
    <lineage>
        <taxon>Bacteria</taxon>
        <taxon>Bacillati</taxon>
        <taxon>Cyanobacteriota</taxon>
        <taxon>Cyanophyceae</taxon>
        <taxon>Oscillatoriophycideae</taxon>
        <taxon>Oscillatoriales</taxon>
        <taxon>Microcoleaceae</taxon>
        <taxon>Microcoleus</taxon>
        <taxon>Microcoleus asticus</taxon>
    </lineage>
</organism>
<name>A0ABX2D263_9CYAN</name>
<accession>A0ABX2D263</accession>
<dbReference type="Proteomes" id="UP000702425">
    <property type="component" value="Unassembled WGS sequence"/>
</dbReference>
<proteinExistence type="predicted"/>
<keyword evidence="2" id="KW-1185">Reference proteome</keyword>
<sequence length="210" mass="24321">MAKTFAERIIDYMEQQNYEISRGRSEKNIIYVEGADTNGTENDDRPNYFNDLRIIIAFTENYQPVIEGIWIATTEPGFYYTDNPMNPNGAARIGFGQYKAWQVGLHGWSSPHEALVQIDEVKIHRDYNRDMKRTGDQIEWGVYGINQHHGWNHPIHDIHTAAAGCLVGRLSEEHFDFMYLAKSDRRYRFDERFVFPTTIIAGDRLAVAAQ</sequence>
<gene>
    <name evidence="1" type="ORF">E5S67_04492</name>
</gene>